<dbReference type="SMART" id="SM00355">
    <property type="entry name" value="ZnF_C2H2"/>
    <property type="match status" value="2"/>
</dbReference>
<evidence type="ECO:0000313" key="3">
    <source>
        <dbReference type="EMBL" id="PHH76471.1"/>
    </source>
</evidence>
<keyword evidence="4" id="KW-1185">Reference proteome</keyword>
<accession>A0A2C5ZBC1</accession>
<organism evidence="3 4">
    <name type="scientific">Ophiocordyceps camponoti-rufipedis</name>
    <dbReference type="NCBI Taxonomy" id="2004952"/>
    <lineage>
        <taxon>Eukaryota</taxon>
        <taxon>Fungi</taxon>
        <taxon>Dikarya</taxon>
        <taxon>Ascomycota</taxon>
        <taxon>Pezizomycotina</taxon>
        <taxon>Sordariomycetes</taxon>
        <taxon>Hypocreomycetidae</taxon>
        <taxon>Hypocreales</taxon>
        <taxon>Ophiocordycipitaceae</taxon>
        <taxon>Ophiocordyceps</taxon>
    </lineage>
</organism>
<comment type="caution">
    <text evidence="3">The sequence shown here is derived from an EMBL/GenBank/DDBJ whole genome shotgun (WGS) entry which is preliminary data.</text>
</comment>
<name>A0A2C5ZBC1_9HYPO</name>
<feature type="region of interest" description="Disordered" evidence="1">
    <location>
        <begin position="1"/>
        <end position="44"/>
    </location>
</feature>
<protein>
    <recommendedName>
        <fullName evidence="2">C2H2-type domain-containing protein</fullName>
    </recommendedName>
</protein>
<dbReference type="EMBL" id="NJES01000162">
    <property type="protein sequence ID" value="PHH76471.1"/>
    <property type="molecule type" value="Genomic_DNA"/>
</dbReference>
<dbReference type="OrthoDB" id="5424797at2759"/>
<proteinExistence type="predicted"/>
<evidence type="ECO:0000256" key="1">
    <source>
        <dbReference type="SAM" id="MobiDB-lite"/>
    </source>
</evidence>
<evidence type="ECO:0000313" key="4">
    <source>
        <dbReference type="Proteomes" id="UP000226431"/>
    </source>
</evidence>
<sequence>MSYSEMRGRSPPGPRGRQRPKSTAAPGLGKRRGRPAKSPSPPPLEIYRQLRPRFPEFLCEWTGCKAELHNLETLRRHVLFVHGGSGCRCFWGKCMASVATADEFRLHVEEAHMVPVAWHMGDGPRNWSRYTGGDGKEGQVPDYLLDEHGVQVTPSIRHQEVEDVLTWRMNRRKLKELLIRRDENLPDEDSDEGVEEEEVG</sequence>
<reference evidence="3 4" key="1">
    <citation type="submission" date="2017-06" db="EMBL/GenBank/DDBJ databases">
        <title>Ant-infecting Ophiocordyceps genomes reveal a high diversity of potential behavioral manipulation genes and a possible major role for enterotoxins.</title>
        <authorList>
            <person name="De Bekker C."/>
            <person name="Evans H.C."/>
            <person name="Brachmann A."/>
            <person name="Hughes D.P."/>
        </authorList>
    </citation>
    <scope>NUCLEOTIDE SEQUENCE [LARGE SCALE GENOMIC DNA]</scope>
    <source>
        <strain evidence="3 4">Map16</strain>
    </source>
</reference>
<gene>
    <name evidence="3" type="ORF">CDD80_1511</name>
</gene>
<feature type="domain" description="C2H2-type" evidence="2">
    <location>
        <begin position="59"/>
        <end position="82"/>
    </location>
</feature>
<feature type="region of interest" description="Disordered" evidence="1">
    <location>
        <begin position="181"/>
        <end position="200"/>
    </location>
</feature>
<dbReference type="AlphaFoldDB" id="A0A2C5ZBC1"/>
<evidence type="ECO:0000259" key="2">
    <source>
        <dbReference type="PROSITE" id="PS00028"/>
    </source>
</evidence>
<dbReference type="STRING" id="2004952.A0A2C5ZBC1"/>
<dbReference type="Proteomes" id="UP000226431">
    <property type="component" value="Unassembled WGS sequence"/>
</dbReference>
<dbReference type="InterPro" id="IPR013087">
    <property type="entry name" value="Znf_C2H2_type"/>
</dbReference>
<dbReference type="PROSITE" id="PS00028">
    <property type="entry name" value="ZINC_FINGER_C2H2_1"/>
    <property type="match status" value="1"/>
</dbReference>
<feature type="compositionally biased region" description="Acidic residues" evidence="1">
    <location>
        <begin position="185"/>
        <end position="200"/>
    </location>
</feature>